<protein>
    <submittedName>
        <fullName evidence="10">Uncharacterized protein</fullName>
    </submittedName>
</protein>
<reference evidence="10 11" key="1">
    <citation type="journal article" date="2019" name="Genome Biol. Evol.">
        <title>Insights into the evolution of the New World diploid cottons (Gossypium, subgenus Houzingenia) based on genome sequencing.</title>
        <authorList>
            <person name="Grover C.E."/>
            <person name="Arick M.A. 2nd"/>
            <person name="Thrash A."/>
            <person name="Conover J.L."/>
            <person name="Sanders W.S."/>
            <person name="Peterson D.G."/>
            <person name="Frelichowski J.E."/>
            <person name="Scheffler J.A."/>
            <person name="Scheffler B.E."/>
            <person name="Wendel J.F."/>
        </authorList>
    </citation>
    <scope>NUCLEOTIDE SEQUENCE [LARGE SCALE GENOMIC DNA]</scope>
    <source>
        <strain evidence="10">4</strain>
        <tissue evidence="10">Leaf</tissue>
    </source>
</reference>
<dbReference type="PANTHER" id="PTHR48052:SF8">
    <property type="entry name" value="LRR RECEPTOR-LIKE SERINE_THREONINE-PROTEIN KINASE FLS2"/>
    <property type="match status" value="1"/>
</dbReference>
<dbReference type="SUPFAM" id="SSF52047">
    <property type="entry name" value="RNI-like"/>
    <property type="match status" value="1"/>
</dbReference>
<keyword evidence="7" id="KW-0472">Membrane</keyword>
<keyword evidence="6" id="KW-1133">Transmembrane helix</keyword>
<dbReference type="PANTHER" id="PTHR48052">
    <property type="entry name" value="UNNAMED PRODUCT"/>
    <property type="match status" value="1"/>
</dbReference>
<sequence length="130" mass="14337">MFLPFEELKSLDLSGNDLVGCVENEGFGKLSKLRHLENLDLSYNRLNDSTLSSLSKISTLKSLNIGANDLFTESNQTIAPLKWLSKLGSLETLDLSITNAKNNLLLHLGGLSSLITLILQQNDLKETIHL</sequence>
<keyword evidence="8" id="KW-0675">Receptor</keyword>
<evidence type="ECO:0000256" key="2">
    <source>
        <dbReference type="ARBA" id="ARBA00009592"/>
    </source>
</evidence>
<dbReference type="Pfam" id="PF00560">
    <property type="entry name" value="LRR_1"/>
    <property type="match status" value="1"/>
</dbReference>
<dbReference type="Pfam" id="PF13516">
    <property type="entry name" value="LRR_6"/>
    <property type="match status" value="1"/>
</dbReference>
<evidence type="ECO:0000256" key="1">
    <source>
        <dbReference type="ARBA" id="ARBA00004251"/>
    </source>
</evidence>
<evidence type="ECO:0000313" key="10">
    <source>
        <dbReference type="EMBL" id="MBA0724921.1"/>
    </source>
</evidence>
<dbReference type="EMBL" id="JABEZV010000011">
    <property type="protein sequence ID" value="MBA0724921.1"/>
    <property type="molecule type" value="Genomic_DNA"/>
</dbReference>
<dbReference type="InterPro" id="IPR032675">
    <property type="entry name" value="LRR_dom_sf"/>
</dbReference>
<name>A0A7J9ALG2_9ROSI</name>
<dbReference type="PRINTS" id="PR00019">
    <property type="entry name" value="LEURICHRPT"/>
</dbReference>
<evidence type="ECO:0000256" key="9">
    <source>
        <dbReference type="ARBA" id="ARBA00023180"/>
    </source>
</evidence>
<keyword evidence="9" id="KW-0325">Glycoprotein</keyword>
<keyword evidence="11" id="KW-1185">Reference proteome</keyword>
<comment type="subcellular location">
    <subcellularLocation>
        <location evidence="1">Cell membrane</location>
        <topology evidence="1">Single-pass type I membrane protein</topology>
    </subcellularLocation>
</comment>
<evidence type="ECO:0000256" key="3">
    <source>
        <dbReference type="ARBA" id="ARBA00022475"/>
    </source>
</evidence>
<evidence type="ECO:0000256" key="5">
    <source>
        <dbReference type="ARBA" id="ARBA00022729"/>
    </source>
</evidence>
<evidence type="ECO:0000256" key="6">
    <source>
        <dbReference type="ARBA" id="ARBA00022989"/>
    </source>
</evidence>
<dbReference type="InterPro" id="IPR001611">
    <property type="entry name" value="Leu-rich_rpt"/>
</dbReference>
<organism evidence="10 11">
    <name type="scientific">Gossypium laxum</name>
    <dbReference type="NCBI Taxonomy" id="34288"/>
    <lineage>
        <taxon>Eukaryota</taxon>
        <taxon>Viridiplantae</taxon>
        <taxon>Streptophyta</taxon>
        <taxon>Embryophyta</taxon>
        <taxon>Tracheophyta</taxon>
        <taxon>Spermatophyta</taxon>
        <taxon>Magnoliopsida</taxon>
        <taxon>eudicotyledons</taxon>
        <taxon>Gunneridae</taxon>
        <taxon>Pentapetalae</taxon>
        <taxon>rosids</taxon>
        <taxon>malvids</taxon>
        <taxon>Malvales</taxon>
        <taxon>Malvaceae</taxon>
        <taxon>Malvoideae</taxon>
        <taxon>Gossypium</taxon>
    </lineage>
</organism>
<evidence type="ECO:0000256" key="4">
    <source>
        <dbReference type="ARBA" id="ARBA00022692"/>
    </source>
</evidence>
<dbReference type="GO" id="GO:0005886">
    <property type="term" value="C:plasma membrane"/>
    <property type="evidence" value="ECO:0007669"/>
    <property type="project" value="UniProtKB-SubCell"/>
</dbReference>
<comment type="similarity">
    <text evidence="2">Belongs to the RLP family.</text>
</comment>
<accession>A0A7J9ALG2</accession>
<dbReference type="AlphaFoldDB" id="A0A7J9ALG2"/>
<proteinExistence type="inferred from homology"/>
<dbReference type="PROSITE" id="PS51450">
    <property type="entry name" value="LRR"/>
    <property type="match status" value="1"/>
</dbReference>
<evidence type="ECO:0000256" key="7">
    <source>
        <dbReference type="ARBA" id="ARBA00023136"/>
    </source>
</evidence>
<feature type="non-terminal residue" evidence="10">
    <location>
        <position position="130"/>
    </location>
</feature>
<keyword evidence="5" id="KW-0732">Signal</keyword>
<evidence type="ECO:0000256" key="8">
    <source>
        <dbReference type="ARBA" id="ARBA00023170"/>
    </source>
</evidence>
<gene>
    <name evidence="10" type="ORF">Golax_021562</name>
</gene>
<dbReference type="Gene3D" id="3.80.10.10">
    <property type="entry name" value="Ribonuclease Inhibitor"/>
    <property type="match status" value="1"/>
</dbReference>
<evidence type="ECO:0000313" key="11">
    <source>
        <dbReference type="Proteomes" id="UP000593574"/>
    </source>
</evidence>
<dbReference type="Proteomes" id="UP000593574">
    <property type="component" value="Unassembled WGS sequence"/>
</dbReference>
<keyword evidence="4" id="KW-0812">Transmembrane</keyword>
<keyword evidence="3" id="KW-1003">Cell membrane</keyword>
<comment type="caution">
    <text evidence="10">The sequence shown here is derived from an EMBL/GenBank/DDBJ whole genome shotgun (WGS) entry which is preliminary data.</text>
</comment>